<dbReference type="SUPFAM" id="SSF47781">
    <property type="entry name" value="RuvA domain 2-like"/>
    <property type="match status" value="1"/>
</dbReference>
<evidence type="ECO:0000256" key="1">
    <source>
        <dbReference type="SAM" id="MobiDB-lite"/>
    </source>
</evidence>
<accession>A0A9D4JLI3</accession>
<name>A0A9D4JLI3_DREPO</name>
<dbReference type="EMBL" id="JAIWYP010000006">
    <property type="protein sequence ID" value="KAH3814714.1"/>
    <property type="molecule type" value="Genomic_DNA"/>
</dbReference>
<dbReference type="AlphaFoldDB" id="A0A9D4JLI3"/>
<reference evidence="2" key="2">
    <citation type="submission" date="2020-11" db="EMBL/GenBank/DDBJ databases">
        <authorList>
            <person name="McCartney M.A."/>
            <person name="Auch B."/>
            <person name="Kono T."/>
            <person name="Mallez S."/>
            <person name="Becker A."/>
            <person name="Gohl D.M."/>
            <person name="Silverstein K.A.T."/>
            <person name="Koren S."/>
            <person name="Bechman K.B."/>
            <person name="Herman A."/>
            <person name="Abrahante J.E."/>
            <person name="Garbe J."/>
        </authorList>
    </citation>
    <scope>NUCLEOTIDE SEQUENCE</scope>
    <source>
        <strain evidence="2">Duluth1</strain>
        <tissue evidence="2">Whole animal</tissue>
    </source>
</reference>
<feature type="compositionally biased region" description="Basic and acidic residues" evidence="1">
    <location>
        <begin position="289"/>
        <end position="301"/>
    </location>
</feature>
<evidence type="ECO:0000313" key="3">
    <source>
        <dbReference type="Proteomes" id="UP000828390"/>
    </source>
</evidence>
<protein>
    <submittedName>
        <fullName evidence="2">Uncharacterized protein</fullName>
    </submittedName>
</protein>
<comment type="caution">
    <text evidence="2">The sequence shown here is derived from an EMBL/GenBank/DDBJ whole genome shotgun (WGS) entry which is preliminary data.</text>
</comment>
<feature type="compositionally biased region" description="Polar residues" evidence="1">
    <location>
        <begin position="228"/>
        <end position="239"/>
    </location>
</feature>
<feature type="compositionally biased region" description="Basic and acidic residues" evidence="1">
    <location>
        <begin position="240"/>
        <end position="264"/>
    </location>
</feature>
<evidence type="ECO:0000313" key="2">
    <source>
        <dbReference type="EMBL" id="KAH3814714.1"/>
    </source>
</evidence>
<dbReference type="Proteomes" id="UP000828390">
    <property type="component" value="Unassembled WGS sequence"/>
</dbReference>
<reference evidence="2" key="1">
    <citation type="journal article" date="2019" name="bioRxiv">
        <title>The Genome of the Zebra Mussel, Dreissena polymorpha: A Resource for Invasive Species Research.</title>
        <authorList>
            <person name="McCartney M.A."/>
            <person name="Auch B."/>
            <person name="Kono T."/>
            <person name="Mallez S."/>
            <person name="Zhang Y."/>
            <person name="Obille A."/>
            <person name="Becker A."/>
            <person name="Abrahante J.E."/>
            <person name="Garbe J."/>
            <person name="Badalamenti J.P."/>
            <person name="Herman A."/>
            <person name="Mangelson H."/>
            <person name="Liachko I."/>
            <person name="Sullivan S."/>
            <person name="Sone E.D."/>
            <person name="Koren S."/>
            <person name="Silverstein K.A.T."/>
            <person name="Beckman K.B."/>
            <person name="Gohl D.M."/>
        </authorList>
    </citation>
    <scope>NUCLEOTIDE SEQUENCE</scope>
    <source>
        <strain evidence="2">Duluth1</strain>
        <tissue evidence="2">Whole animal</tissue>
    </source>
</reference>
<keyword evidence="3" id="KW-1185">Reference proteome</keyword>
<sequence>MALMNINFATDEEVRLLPGIGAKRATLLLQLRDKYGQLDEQLLSIVFGGPVPRNVLDMVDFTPNIQNVEVPFQTEEGEELSSYDNVPDFQNIASALTSEKQSRAVSNPDQLAALFSRVEHSYSAIGDITRHLSSLPEVPSSQMERSRHQYIESSKRLSFNYSTTEAHNLGTDKYANRMHKANAPQVRTKHHEVISVQKEYSGRDVSSSRHQKQCRKSLSGSRSRDPSESGSYEGRQSSKSKVELVGHGQRLRDQKGSRPHDLSKARSSYTRRQMRTKSNDSCSSSSSYDRSRDRSHKDIKI</sequence>
<gene>
    <name evidence="2" type="ORF">DPMN_143223</name>
</gene>
<organism evidence="2 3">
    <name type="scientific">Dreissena polymorpha</name>
    <name type="common">Zebra mussel</name>
    <name type="synonym">Mytilus polymorpha</name>
    <dbReference type="NCBI Taxonomy" id="45954"/>
    <lineage>
        <taxon>Eukaryota</taxon>
        <taxon>Metazoa</taxon>
        <taxon>Spiralia</taxon>
        <taxon>Lophotrochozoa</taxon>
        <taxon>Mollusca</taxon>
        <taxon>Bivalvia</taxon>
        <taxon>Autobranchia</taxon>
        <taxon>Heteroconchia</taxon>
        <taxon>Euheterodonta</taxon>
        <taxon>Imparidentia</taxon>
        <taxon>Neoheterodontei</taxon>
        <taxon>Myida</taxon>
        <taxon>Dreissenoidea</taxon>
        <taxon>Dreissenidae</taxon>
        <taxon>Dreissena</taxon>
    </lineage>
</organism>
<proteinExistence type="predicted"/>
<dbReference type="InterPro" id="IPR010994">
    <property type="entry name" value="RuvA_2-like"/>
</dbReference>
<feature type="compositionally biased region" description="Low complexity" evidence="1">
    <location>
        <begin position="279"/>
        <end position="288"/>
    </location>
</feature>
<feature type="region of interest" description="Disordered" evidence="1">
    <location>
        <begin position="199"/>
        <end position="301"/>
    </location>
</feature>